<feature type="domain" description="Aminotransferase class V" evidence="12">
    <location>
        <begin position="5"/>
        <end position="385"/>
    </location>
</feature>
<comment type="function">
    <text evidence="8">Catalyzes the decomposition of L-selenocysteine to L-alanine and elemental selenium.</text>
</comment>
<reference evidence="13 14" key="1">
    <citation type="submission" date="2019-02" db="EMBL/GenBank/DDBJ databases">
        <title>Deep-cultivation of Planctomycetes and their phenomic and genomic characterization uncovers novel biology.</title>
        <authorList>
            <person name="Wiegand S."/>
            <person name="Jogler M."/>
            <person name="Boedeker C."/>
            <person name="Pinto D."/>
            <person name="Vollmers J."/>
            <person name="Rivas-Marin E."/>
            <person name="Kohn T."/>
            <person name="Peeters S.H."/>
            <person name="Heuer A."/>
            <person name="Rast P."/>
            <person name="Oberbeckmann S."/>
            <person name="Bunk B."/>
            <person name="Jeske O."/>
            <person name="Meyerdierks A."/>
            <person name="Storesund J.E."/>
            <person name="Kallscheuer N."/>
            <person name="Luecker S."/>
            <person name="Lage O.M."/>
            <person name="Pohl T."/>
            <person name="Merkel B.J."/>
            <person name="Hornburger P."/>
            <person name="Mueller R.-W."/>
            <person name="Bruemmer F."/>
            <person name="Labrenz M."/>
            <person name="Spormann A.M."/>
            <person name="Op den Camp H."/>
            <person name="Overmann J."/>
            <person name="Amann R."/>
            <person name="Jetten M.S.M."/>
            <person name="Mascher T."/>
            <person name="Medema M.H."/>
            <person name="Devos D.P."/>
            <person name="Kaster A.-K."/>
            <person name="Ovreas L."/>
            <person name="Rohde M."/>
            <person name="Galperin M.Y."/>
            <person name="Jogler C."/>
        </authorList>
    </citation>
    <scope>NUCLEOTIDE SEQUENCE [LARGE SCALE GENOMIC DNA]</scope>
    <source>
        <strain evidence="13 14">SV_7m_r</strain>
    </source>
</reference>
<dbReference type="InterPro" id="IPR015422">
    <property type="entry name" value="PyrdxlP-dep_Trfase_small"/>
</dbReference>
<gene>
    <name evidence="13" type="primary">csd_3</name>
    <name evidence="13" type="ORF">SV7mr_20750</name>
</gene>
<evidence type="ECO:0000256" key="4">
    <source>
        <dbReference type="ARBA" id="ARBA00022490"/>
    </source>
</evidence>
<evidence type="ECO:0000256" key="9">
    <source>
        <dbReference type="ARBA" id="ARBA00039054"/>
    </source>
</evidence>
<dbReference type="GO" id="GO:0009000">
    <property type="term" value="F:selenocysteine lyase activity"/>
    <property type="evidence" value="ECO:0007669"/>
    <property type="project" value="UniProtKB-EC"/>
</dbReference>
<dbReference type="Pfam" id="PF00266">
    <property type="entry name" value="Aminotran_5"/>
    <property type="match status" value="1"/>
</dbReference>
<dbReference type="InterPro" id="IPR000192">
    <property type="entry name" value="Aminotrans_V_dom"/>
</dbReference>
<evidence type="ECO:0000259" key="12">
    <source>
        <dbReference type="Pfam" id="PF00266"/>
    </source>
</evidence>
<evidence type="ECO:0000256" key="11">
    <source>
        <dbReference type="SAM" id="MobiDB-lite"/>
    </source>
</evidence>
<keyword evidence="5 13" id="KW-0808">Transferase</keyword>
<keyword evidence="14" id="KW-1185">Reference proteome</keyword>
<dbReference type="GO" id="GO:0005829">
    <property type="term" value="C:cytosol"/>
    <property type="evidence" value="ECO:0007669"/>
    <property type="project" value="UniProtKB-SubCell"/>
</dbReference>
<comment type="subcellular location">
    <subcellularLocation>
        <location evidence="2">Cytoplasm</location>
        <location evidence="2">Cytosol</location>
    </subcellularLocation>
</comment>
<proteinExistence type="predicted"/>
<comment type="cofactor">
    <cofactor evidence="1">
        <name>pyridoxal 5'-phosphate</name>
        <dbReference type="ChEBI" id="CHEBI:597326"/>
    </cofactor>
</comment>
<evidence type="ECO:0000313" key="13">
    <source>
        <dbReference type="EMBL" id="QDT59566.1"/>
    </source>
</evidence>
<dbReference type="EC" id="4.4.1.16" evidence="9"/>
<keyword evidence="7" id="KW-0456">Lyase</keyword>
<evidence type="ECO:0000256" key="3">
    <source>
        <dbReference type="ARBA" id="ARBA00011738"/>
    </source>
</evidence>
<dbReference type="InterPro" id="IPR016454">
    <property type="entry name" value="Cysteine_dSase"/>
</dbReference>
<dbReference type="PANTHER" id="PTHR11601:SF62">
    <property type="entry name" value="SELENOCYSTEINE LYASE"/>
    <property type="match status" value="1"/>
</dbReference>
<dbReference type="SUPFAM" id="SSF53383">
    <property type="entry name" value="PLP-dependent transferases"/>
    <property type="match status" value="1"/>
</dbReference>
<dbReference type="Proteomes" id="UP000315003">
    <property type="component" value="Chromosome"/>
</dbReference>
<dbReference type="PIRSF" id="PIRSF005572">
    <property type="entry name" value="NifS"/>
    <property type="match status" value="1"/>
</dbReference>
<evidence type="ECO:0000256" key="10">
    <source>
        <dbReference type="ARBA" id="ARBA00040554"/>
    </source>
</evidence>
<dbReference type="EMBL" id="CP036272">
    <property type="protein sequence ID" value="QDT59566.1"/>
    <property type="molecule type" value="Genomic_DNA"/>
</dbReference>
<evidence type="ECO:0000256" key="8">
    <source>
        <dbReference type="ARBA" id="ARBA00037407"/>
    </source>
</evidence>
<accession>A0A517STX3</accession>
<dbReference type="Gene3D" id="3.40.640.10">
    <property type="entry name" value="Type I PLP-dependent aspartate aminotransferase-like (Major domain)"/>
    <property type="match status" value="1"/>
</dbReference>
<sequence length="393" mass="41832">MRRRIYLDHAATRFPKPEIVLQTMYEHAHSQEAAVGRGAYQASQQASQILDSLRREIRLWIDAATSDEISLQSGGTEAINVGLLGLLRPGDHVVTTAAEHNSVLRPLKHLVDQQVIRWTVVPVGDDAVVDPDAVLAATNETTRLIAIVHAVNVNGAVQPVKTIGQSLAQRYAEASKPILFCDAAQSFGHLPLSVREFGIDVLASPGHKGGQGPLGTGFLYLRQSLHDDIQPTRFGGTGGQSESLHPPNEYPAKLEPGNRNVPAAAGWLAGLQHAWQGQPSPQQAVEQHAAILGQLAQQLYARLSEQPNLRVIGRPATPLLPVASIAVDGLPAAEAAMILDGEFGIEVRSGLHCAALVHEAIGSPIDGTLRISCGEETSASDLDALLDALAELS</sequence>
<dbReference type="AlphaFoldDB" id="A0A517STX3"/>
<keyword evidence="4" id="KW-0963">Cytoplasm</keyword>
<protein>
    <recommendedName>
        <fullName evidence="10">Selenocysteine lyase</fullName>
        <ecNumber evidence="9">4.4.1.16</ecNumber>
    </recommendedName>
</protein>
<evidence type="ECO:0000256" key="6">
    <source>
        <dbReference type="ARBA" id="ARBA00022898"/>
    </source>
</evidence>
<organism evidence="13 14">
    <name type="scientific">Stieleria bergensis</name>
    <dbReference type="NCBI Taxonomy" id="2528025"/>
    <lineage>
        <taxon>Bacteria</taxon>
        <taxon>Pseudomonadati</taxon>
        <taxon>Planctomycetota</taxon>
        <taxon>Planctomycetia</taxon>
        <taxon>Pirellulales</taxon>
        <taxon>Pirellulaceae</taxon>
        <taxon>Stieleria</taxon>
    </lineage>
</organism>
<dbReference type="InterPro" id="IPR015424">
    <property type="entry name" value="PyrdxlP-dep_Trfase"/>
</dbReference>
<feature type="region of interest" description="Disordered" evidence="11">
    <location>
        <begin position="230"/>
        <end position="257"/>
    </location>
</feature>
<evidence type="ECO:0000256" key="5">
    <source>
        <dbReference type="ARBA" id="ARBA00022679"/>
    </source>
</evidence>
<dbReference type="Gene3D" id="3.90.1150.10">
    <property type="entry name" value="Aspartate Aminotransferase, domain 1"/>
    <property type="match status" value="1"/>
</dbReference>
<dbReference type="GO" id="GO:0016740">
    <property type="term" value="F:transferase activity"/>
    <property type="evidence" value="ECO:0007669"/>
    <property type="project" value="UniProtKB-KW"/>
</dbReference>
<evidence type="ECO:0000313" key="14">
    <source>
        <dbReference type="Proteomes" id="UP000315003"/>
    </source>
</evidence>
<evidence type="ECO:0000256" key="7">
    <source>
        <dbReference type="ARBA" id="ARBA00023239"/>
    </source>
</evidence>
<dbReference type="PANTHER" id="PTHR11601">
    <property type="entry name" value="CYSTEINE DESULFURYLASE FAMILY MEMBER"/>
    <property type="match status" value="1"/>
</dbReference>
<evidence type="ECO:0000256" key="2">
    <source>
        <dbReference type="ARBA" id="ARBA00004514"/>
    </source>
</evidence>
<comment type="subunit">
    <text evidence="3">Homodimer.</text>
</comment>
<name>A0A517STX3_9BACT</name>
<keyword evidence="6" id="KW-0663">Pyridoxal phosphate</keyword>
<evidence type="ECO:0000256" key="1">
    <source>
        <dbReference type="ARBA" id="ARBA00001933"/>
    </source>
</evidence>
<dbReference type="InterPro" id="IPR015421">
    <property type="entry name" value="PyrdxlP-dep_Trfase_major"/>
</dbReference>